<evidence type="ECO:0008006" key="4">
    <source>
        <dbReference type="Google" id="ProtNLM"/>
    </source>
</evidence>
<dbReference type="SUPFAM" id="SSF55347">
    <property type="entry name" value="Glyceraldehyde-3-phosphate dehydrogenase-like, C-terminal domain"/>
    <property type="match status" value="1"/>
</dbReference>
<dbReference type="InterPro" id="IPR050463">
    <property type="entry name" value="Gfo/Idh/MocA_oxidrdct_glycsds"/>
</dbReference>
<evidence type="ECO:0000313" key="3">
    <source>
        <dbReference type="EMBL" id="GAG31134.1"/>
    </source>
</evidence>
<dbReference type="GO" id="GO:0000166">
    <property type="term" value="F:nucleotide binding"/>
    <property type="evidence" value="ECO:0007669"/>
    <property type="project" value="InterPro"/>
</dbReference>
<dbReference type="Pfam" id="PF01408">
    <property type="entry name" value="GFO_IDH_MocA"/>
    <property type="match status" value="1"/>
</dbReference>
<dbReference type="SUPFAM" id="SSF51735">
    <property type="entry name" value="NAD(P)-binding Rossmann-fold domains"/>
    <property type="match status" value="1"/>
</dbReference>
<feature type="domain" description="Gfo/Idh/MocA-like oxidoreductase bacterial type C-terminal" evidence="2">
    <location>
        <begin position="158"/>
        <end position="235"/>
    </location>
</feature>
<dbReference type="PANTHER" id="PTHR43818:SF5">
    <property type="entry name" value="OXIDOREDUCTASE FAMILY PROTEIN"/>
    <property type="match status" value="1"/>
</dbReference>
<feature type="non-terminal residue" evidence="3">
    <location>
        <position position="253"/>
    </location>
</feature>
<feature type="domain" description="Gfo/Idh/MocA-like oxidoreductase N-terminal" evidence="1">
    <location>
        <begin position="3"/>
        <end position="116"/>
    </location>
</feature>
<protein>
    <recommendedName>
        <fullName evidence="4">Gfo/Idh/MocA-like oxidoreductase N-terminal domain-containing protein</fullName>
    </recommendedName>
</protein>
<sequence length="253" mass="28791">DMGIRHLRSFMSFSDVRIVAACDVREIFRQKARSMVDSHYGDKGCSVYEDFRELLARSDIDAVTVVTPEHWHGLIGLEAARNRKDMYYEKPMDIHVAANKALRDVVNRYGVVFQFGTQQRSDNRFRFACELARNERIGKLHTIMIGSLTSMEFPNQPTEPVPDKKEFDYDMWLGPAPWVPYNYERCASRAMGTNGLWTHIYDYSLGGISGAYGIHHIDIAQWANGTDHTGPVEIKGIGVIPTDGLADTATRWR</sequence>
<evidence type="ECO:0000259" key="2">
    <source>
        <dbReference type="Pfam" id="PF19051"/>
    </source>
</evidence>
<feature type="non-terminal residue" evidence="3">
    <location>
        <position position="1"/>
    </location>
</feature>
<accession>X0WJJ7</accession>
<dbReference type="InterPro" id="IPR036291">
    <property type="entry name" value="NAD(P)-bd_dom_sf"/>
</dbReference>
<dbReference type="PANTHER" id="PTHR43818">
    <property type="entry name" value="BCDNA.GH03377"/>
    <property type="match status" value="1"/>
</dbReference>
<reference evidence="3" key="1">
    <citation type="journal article" date="2014" name="Front. Microbiol.">
        <title>High frequency of phylogenetically diverse reductive dehalogenase-homologous genes in deep subseafloor sedimentary metagenomes.</title>
        <authorList>
            <person name="Kawai M."/>
            <person name="Futagami T."/>
            <person name="Toyoda A."/>
            <person name="Takaki Y."/>
            <person name="Nishi S."/>
            <person name="Hori S."/>
            <person name="Arai W."/>
            <person name="Tsubouchi T."/>
            <person name="Morono Y."/>
            <person name="Uchiyama I."/>
            <person name="Ito T."/>
            <person name="Fujiyama A."/>
            <person name="Inagaki F."/>
            <person name="Takami H."/>
        </authorList>
    </citation>
    <scope>NUCLEOTIDE SEQUENCE</scope>
    <source>
        <strain evidence="3">Expedition CK06-06</strain>
    </source>
</reference>
<proteinExistence type="predicted"/>
<dbReference type="EMBL" id="BARS01041336">
    <property type="protein sequence ID" value="GAG31134.1"/>
    <property type="molecule type" value="Genomic_DNA"/>
</dbReference>
<dbReference type="InterPro" id="IPR000683">
    <property type="entry name" value="Gfo/Idh/MocA-like_OxRdtase_N"/>
</dbReference>
<dbReference type="Gene3D" id="3.30.360.10">
    <property type="entry name" value="Dihydrodipicolinate Reductase, domain 2"/>
    <property type="match status" value="1"/>
</dbReference>
<dbReference type="AlphaFoldDB" id="X0WJJ7"/>
<dbReference type="Gene3D" id="3.40.50.720">
    <property type="entry name" value="NAD(P)-binding Rossmann-like Domain"/>
    <property type="match status" value="1"/>
</dbReference>
<dbReference type="Pfam" id="PF19051">
    <property type="entry name" value="GFO_IDH_MocA_C2"/>
    <property type="match status" value="1"/>
</dbReference>
<gene>
    <name evidence="3" type="ORF">S01H1_62888</name>
</gene>
<name>X0WJJ7_9ZZZZ</name>
<organism evidence="3">
    <name type="scientific">marine sediment metagenome</name>
    <dbReference type="NCBI Taxonomy" id="412755"/>
    <lineage>
        <taxon>unclassified sequences</taxon>
        <taxon>metagenomes</taxon>
        <taxon>ecological metagenomes</taxon>
    </lineage>
</organism>
<comment type="caution">
    <text evidence="3">The sequence shown here is derived from an EMBL/GenBank/DDBJ whole genome shotgun (WGS) entry which is preliminary data.</text>
</comment>
<evidence type="ECO:0000259" key="1">
    <source>
        <dbReference type="Pfam" id="PF01408"/>
    </source>
</evidence>
<dbReference type="InterPro" id="IPR043906">
    <property type="entry name" value="Gfo/Idh/MocA_OxRdtase_bact_C"/>
</dbReference>